<reference evidence="1 2" key="1">
    <citation type="submission" date="2012-11" db="EMBL/GenBank/DDBJ databases">
        <title>The complete genome sequence of Corynebacterium maris Coryn-1 (=DSM 45190).</title>
        <authorList>
            <person name="Schaffert L."/>
            <person name="Albersmeier A."/>
            <person name="Kalinowski J."/>
            <person name="Ruckert C."/>
        </authorList>
    </citation>
    <scope>NUCLEOTIDE SEQUENCE [LARGE SCALE GENOMIC DNA]</scope>
    <source>
        <strain evidence="2">Coryn-1</strain>
    </source>
</reference>
<dbReference type="SUPFAM" id="SSF63829">
    <property type="entry name" value="Calcium-dependent phosphotriesterase"/>
    <property type="match status" value="1"/>
</dbReference>
<proteinExistence type="predicted"/>
<dbReference type="AlphaFoldDB" id="S5TIZ4"/>
<dbReference type="EMBL" id="CP003924">
    <property type="protein sequence ID" value="AGS34851.1"/>
    <property type="molecule type" value="Genomic_DNA"/>
</dbReference>
<gene>
    <name evidence="1" type="ORF">B841_06890</name>
</gene>
<dbReference type="KEGG" id="cmd:B841_06890"/>
<dbReference type="STRING" id="1224163.B841_06890"/>
<dbReference type="Proteomes" id="UP000015388">
    <property type="component" value="Chromosome"/>
</dbReference>
<dbReference type="InterPro" id="IPR015943">
    <property type="entry name" value="WD40/YVTN_repeat-like_dom_sf"/>
</dbReference>
<name>S5TIZ4_9CORY</name>
<evidence type="ECO:0000313" key="1">
    <source>
        <dbReference type="EMBL" id="AGS34851.1"/>
    </source>
</evidence>
<dbReference type="HOGENOM" id="CLU_049426_0_0_11"/>
<evidence type="ECO:0000313" key="2">
    <source>
        <dbReference type="Proteomes" id="UP000015388"/>
    </source>
</evidence>
<dbReference type="eggNOG" id="COG3391">
    <property type="taxonomic scope" value="Bacteria"/>
</dbReference>
<protein>
    <submittedName>
        <fullName evidence="1">Uncharacterized protein</fullName>
    </submittedName>
</protein>
<keyword evidence="2" id="KW-1185">Reference proteome</keyword>
<dbReference type="PATRIC" id="fig|1224163.3.peg.1384"/>
<dbReference type="Gene3D" id="2.130.10.10">
    <property type="entry name" value="YVTN repeat-like/Quinoprotein amine dehydrogenase"/>
    <property type="match status" value="1"/>
</dbReference>
<accession>S5TIZ4</accession>
<organism evidence="1 2">
    <name type="scientific">Corynebacterium maris DSM 45190</name>
    <dbReference type="NCBI Taxonomy" id="1224163"/>
    <lineage>
        <taxon>Bacteria</taxon>
        <taxon>Bacillati</taxon>
        <taxon>Actinomycetota</taxon>
        <taxon>Actinomycetes</taxon>
        <taxon>Mycobacteriales</taxon>
        <taxon>Corynebacteriaceae</taxon>
        <taxon>Corynebacterium</taxon>
    </lineage>
</organism>
<sequence length="302" mass="31084">MGDATPAPSPASDPDGDVVHAGVEFSDLAVVGDVIAARSAESLYVGGLEDFRAGTATETVLGADCEDLAASADNFIVACGDEILQVPAADPADVTAWDTEAPATTAVLVDGRMFAGNPDDEEITIYAQGEDPESLAMAHPADQLIATPREGSPDSIVRIHRASTTIQNIDLANERQGGTLRVGIGVGQGSPGEDGIVVVADTLAPEIAIYTTDDVVRLQQTAPVDDSPWGAAWDPERKLAWVASTAENRAIGHDISGGVPISTHEINTVADAHNIAFLPDGTFLAASATGEGLQIVDEPTGL</sequence>